<evidence type="ECO:0000313" key="3">
    <source>
        <dbReference type="Proteomes" id="UP000316621"/>
    </source>
</evidence>
<dbReference type="Proteomes" id="UP000316621">
    <property type="component" value="Chromosome 5"/>
</dbReference>
<evidence type="ECO:0000313" key="2">
    <source>
        <dbReference type="EMBL" id="RZC63974.1"/>
    </source>
</evidence>
<proteinExistence type="predicted"/>
<feature type="compositionally biased region" description="Basic and acidic residues" evidence="1">
    <location>
        <begin position="60"/>
        <end position="85"/>
    </location>
</feature>
<dbReference type="Gramene" id="RZC63974">
    <property type="protein sequence ID" value="RZC63974"/>
    <property type="gene ID" value="C5167_025728"/>
</dbReference>
<dbReference type="AlphaFoldDB" id="A0A4Y7JS97"/>
<organism evidence="2 3">
    <name type="scientific">Papaver somniferum</name>
    <name type="common">Opium poppy</name>
    <dbReference type="NCBI Taxonomy" id="3469"/>
    <lineage>
        <taxon>Eukaryota</taxon>
        <taxon>Viridiplantae</taxon>
        <taxon>Streptophyta</taxon>
        <taxon>Embryophyta</taxon>
        <taxon>Tracheophyta</taxon>
        <taxon>Spermatophyta</taxon>
        <taxon>Magnoliopsida</taxon>
        <taxon>Ranunculales</taxon>
        <taxon>Papaveraceae</taxon>
        <taxon>Papaveroideae</taxon>
        <taxon>Papaver</taxon>
    </lineage>
</organism>
<feature type="region of interest" description="Disordered" evidence="1">
    <location>
        <begin position="59"/>
        <end position="99"/>
    </location>
</feature>
<evidence type="ECO:0000256" key="1">
    <source>
        <dbReference type="SAM" id="MobiDB-lite"/>
    </source>
</evidence>
<sequence length="99" mass="11019">MSLTSGYGGGEDDDKENLSNSSLIDYHLEEYEELAAIESKDSESSFCGYDNSFIPLSQESYKDNGAEDKARGRRCEGDRCHKADPEPELLSESESSYCE</sequence>
<accession>A0A4Y7JS97</accession>
<feature type="region of interest" description="Disordered" evidence="1">
    <location>
        <begin position="1"/>
        <end position="21"/>
    </location>
</feature>
<protein>
    <submittedName>
        <fullName evidence="2">Uncharacterized protein</fullName>
    </submittedName>
</protein>
<keyword evidence="3" id="KW-1185">Reference proteome</keyword>
<name>A0A4Y7JS97_PAPSO</name>
<dbReference type="EMBL" id="CM010719">
    <property type="protein sequence ID" value="RZC63974.1"/>
    <property type="molecule type" value="Genomic_DNA"/>
</dbReference>
<gene>
    <name evidence="2" type="ORF">C5167_025728</name>
</gene>
<reference evidence="2 3" key="1">
    <citation type="journal article" date="2018" name="Science">
        <title>The opium poppy genome and morphinan production.</title>
        <authorList>
            <person name="Guo L."/>
            <person name="Winzer T."/>
            <person name="Yang X."/>
            <person name="Li Y."/>
            <person name="Ning Z."/>
            <person name="He Z."/>
            <person name="Teodor R."/>
            <person name="Lu Y."/>
            <person name="Bowser T.A."/>
            <person name="Graham I.A."/>
            <person name="Ye K."/>
        </authorList>
    </citation>
    <scope>NUCLEOTIDE SEQUENCE [LARGE SCALE GENOMIC DNA]</scope>
    <source>
        <strain evidence="3">cv. HN1</strain>
        <tissue evidence="2">Leaves</tissue>
    </source>
</reference>